<dbReference type="Pfam" id="PF00590">
    <property type="entry name" value="TP_methylase"/>
    <property type="match status" value="1"/>
</dbReference>
<dbReference type="PIRSF" id="PIRSF036427">
    <property type="entry name" value="Precrrn-2_mtase"/>
    <property type="match status" value="1"/>
</dbReference>
<evidence type="ECO:0000256" key="4">
    <source>
        <dbReference type="ARBA" id="ARBA00022603"/>
    </source>
</evidence>
<keyword evidence="6" id="KW-0949">S-adenosyl-L-methionine</keyword>
<dbReference type="InterPro" id="IPR006364">
    <property type="entry name" value="CobI/CbiL/CobIJ_dom"/>
</dbReference>
<sequence length="231" mass="24475">MKRGILYGVGVGPGDPELITRKAQRIIAQAAVLAVPDKGSGEKTALTIAGELAEGKEILLCDAPMVRDEAALDAAYEANADRVCALLDGGKDVAFLTLGDPTVYSTYLYLHRKVVARGYEAEIIPGVPSFCAVAARLGAALCEKSERLLIVPASHKDVDDCLDVDANLVFMKAGREIGALKEKLAEKGLLERASMVANCGMEGEAVYPRFAELTDGSGYFSVVLVKKGEEA</sequence>
<dbReference type="InterPro" id="IPR012382">
    <property type="entry name" value="CobI/CbiL"/>
</dbReference>
<name>A0A096B6B0_FLAPL</name>
<comment type="similarity">
    <text evidence="2 7 8">Belongs to the precorrin methyltransferase family.</text>
</comment>
<evidence type="ECO:0000256" key="5">
    <source>
        <dbReference type="ARBA" id="ARBA00022679"/>
    </source>
</evidence>
<dbReference type="AlphaFoldDB" id="A0A096B6B0"/>
<dbReference type="PANTHER" id="PTHR43467:SF2">
    <property type="entry name" value="COBALT-PRECORRIN-2 C(20)-METHYLTRANSFERASE"/>
    <property type="match status" value="1"/>
</dbReference>
<keyword evidence="5 8" id="KW-0808">Transferase</keyword>
<dbReference type="EMBL" id="ADLO01000073">
    <property type="protein sequence ID" value="KGF54943.1"/>
    <property type="molecule type" value="Genomic_DNA"/>
</dbReference>
<keyword evidence="3" id="KW-0169">Cobalamin biosynthesis</keyword>
<dbReference type="HOGENOM" id="CLU_076014_2_1_9"/>
<evidence type="ECO:0000256" key="1">
    <source>
        <dbReference type="ARBA" id="ARBA00004953"/>
    </source>
</evidence>
<dbReference type="PROSITE" id="PS00840">
    <property type="entry name" value="SUMT_2"/>
    <property type="match status" value="1"/>
</dbReference>
<accession>A0A096B6B0</accession>
<organism evidence="10 11">
    <name type="scientific">Flavonifractor plautii 1_3_50AFAA</name>
    <dbReference type="NCBI Taxonomy" id="742738"/>
    <lineage>
        <taxon>Bacteria</taxon>
        <taxon>Bacillati</taxon>
        <taxon>Bacillota</taxon>
        <taxon>Clostridia</taxon>
        <taxon>Eubacteriales</taxon>
        <taxon>Oscillospiraceae</taxon>
        <taxon>Flavonifractor</taxon>
    </lineage>
</organism>
<evidence type="ECO:0000256" key="2">
    <source>
        <dbReference type="ARBA" id="ARBA00005879"/>
    </source>
</evidence>
<gene>
    <name evidence="10" type="ORF">HMPREF9460_02390</name>
</gene>
<evidence type="ECO:0000313" key="11">
    <source>
        <dbReference type="Proteomes" id="UP000029585"/>
    </source>
</evidence>
<dbReference type="InterPro" id="IPR014776">
    <property type="entry name" value="4pyrrole_Mease_sub2"/>
</dbReference>
<keyword evidence="11" id="KW-1185">Reference proteome</keyword>
<dbReference type="Gene3D" id="3.40.1010.10">
    <property type="entry name" value="Cobalt-precorrin-4 Transmethylase, Domain 1"/>
    <property type="match status" value="1"/>
</dbReference>
<dbReference type="GO" id="GO:0030788">
    <property type="term" value="F:precorrin-2 C20-methyltransferase activity"/>
    <property type="evidence" value="ECO:0007669"/>
    <property type="project" value="InterPro"/>
</dbReference>
<evidence type="ECO:0000256" key="6">
    <source>
        <dbReference type="ARBA" id="ARBA00022691"/>
    </source>
</evidence>
<dbReference type="CDD" id="cd11645">
    <property type="entry name" value="Precorrin_2_C20_MT"/>
    <property type="match status" value="1"/>
</dbReference>
<dbReference type="PANTHER" id="PTHR43467">
    <property type="entry name" value="COBALT-PRECORRIN-2 C(20)-METHYLTRANSFERASE"/>
    <property type="match status" value="1"/>
</dbReference>
<protein>
    <submittedName>
        <fullName evidence="10">Precorrin-2 C20-methyltransferase</fullName>
    </submittedName>
</protein>
<proteinExistence type="inferred from homology"/>
<dbReference type="InterPro" id="IPR035996">
    <property type="entry name" value="4pyrrol_Methylase_sf"/>
</dbReference>
<reference evidence="10 11" key="1">
    <citation type="submission" date="2011-08" db="EMBL/GenBank/DDBJ databases">
        <title>The Genome Sequence of Clostridium orbiscindens 1_3_50AFAA.</title>
        <authorList>
            <consortium name="The Broad Institute Genome Sequencing Platform"/>
            <person name="Earl A."/>
            <person name="Ward D."/>
            <person name="Feldgarden M."/>
            <person name="Gevers D."/>
            <person name="Daigneault M."/>
            <person name="Strauss J."/>
            <person name="Allen-Vercoe E."/>
            <person name="Young S.K."/>
            <person name="Zeng Q."/>
            <person name="Gargeya S."/>
            <person name="Fitzgerald M."/>
            <person name="Haas B."/>
            <person name="Abouelleil A."/>
            <person name="Alvarado L."/>
            <person name="Arachchi H.M."/>
            <person name="Berlin A."/>
            <person name="Brown A."/>
            <person name="Chapman S.B."/>
            <person name="Chen Z."/>
            <person name="Dunbar C."/>
            <person name="Freedman E."/>
            <person name="Gearin G."/>
            <person name="Gellesch M."/>
            <person name="Goldberg J."/>
            <person name="Griggs A."/>
            <person name="Gujja S."/>
            <person name="Heiman D."/>
            <person name="Howarth C."/>
            <person name="Larson L."/>
            <person name="Lui A."/>
            <person name="MacDonald P.J.P."/>
            <person name="Montmayeur A."/>
            <person name="Murphy C."/>
            <person name="Neiman D."/>
            <person name="Pearson M."/>
            <person name="Priest M."/>
            <person name="Roberts A."/>
            <person name="Saif S."/>
            <person name="Shea T."/>
            <person name="Shenoy N."/>
            <person name="Sisk P."/>
            <person name="Stolte C."/>
            <person name="Sykes S."/>
            <person name="Wortman J."/>
            <person name="Nusbaum C."/>
            <person name="Birren B."/>
        </authorList>
    </citation>
    <scope>NUCLEOTIDE SEQUENCE [LARGE SCALE GENOMIC DNA]</scope>
    <source>
        <strain evidence="10 11">1_3_50AFAA</strain>
    </source>
</reference>
<keyword evidence="4 8" id="KW-0489">Methyltransferase</keyword>
<comment type="pathway">
    <text evidence="1">Cofactor biosynthesis; adenosylcobalamin biosynthesis.</text>
</comment>
<dbReference type="InterPro" id="IPR003043">
    <property type="entry name" value="Uropor_MeTrfase_CS"/>
</dbReference>
<dbReference type="eggNOG" id="COG2243">
    <property type="taxonomic scope" value="Bacteria"/>
</dbReference>
<dbReference type="InterPro" id="IPR014777">
    <property type="entry name" value="4pyrrole_Mease_sub1"/>
</dbReference>
<dbReference type="UniPathway" id="UPA00148"/>
<dbReference type="GO" id="GO:0032259">
    <property type="term" value="P:methylation"/>
    <property type="evidence" value="ECO:0007669"/>
    <property type="project" value="UniProtKB-KW"/>
</dbReference>
<evidence type="ECO:0000259" key="9">
    <source>
        <dbReference type="Pfam" id="PF00590"/>
    </source>
</evidence>
<comment type="caution">
    <text evidence="10">The sequence shown here is derived from an EMBL/GenBank/DDBJ whole genome shotgun (WGS) entry which is preliminary data.</text>
</comment>
<dbReference type="GO" id="GO:0009236">
    <property type="term" value="P:cobalamin biosynthetic process"/>
    <property type="evidence" value="ECO:0007669"/>
    <property type="project" value="UniProtKB-UniRule"/>
</dbReference>
<dbReference type="SUPFAM" id="SSF53790">
    <property type="entry name" value="Tetrapyrrole methylase"/>
    <property type="match status" value="1"/>
</dbReference>
<dbReference type="Proteomes" id="UP000029585">
    <property type="component" value="Unassembled WGS sequence"/>
</dbReference>
<evidence type="ECO:0000256" key="7">
    <source>
        <dbReference type="PIRNR" id="PIRNR036427"/>
    </source>
</evidence>
<dbReference type="Gene3D" id="3.30.950.10">
    <property type="entry name" value="Methyltransferase, Cobalt-precorrin-4 Transmethylase, Domain 2"/>
    <property type="match status" value="1"/>
</dbReference>
<dbReference type="PATRIC" id="fig|742738.3.peg.2456"/>
<feature type="domain" description="Tetrapyrrole methylase" evidence="9">
    <location>
        <begin position="6"/>
        <end position="208"/>
    </location>
</feature>
<evidence type="ECO:0000256" key="8">
    <source>
        <dbReference type="RuleBase" id="RU003960"/>
    </source>
</evidence>
<dbReference type="InterPro" id="IPR000878">
    <property type="entry name" value="4pyrrol_Mease"/>
</dbReference>
<dbReference type="NCBIfam" id="TIGR01467">
    <property type="entry name" value="cobI_cbiL"/>
    <property type="match status" value="1"/>
</dbReference>
<evidence type="ECO:0000256" key="3">
    <source>
        <dbReference type="ARBA" id="ARBA00022573"/>
    </source>
</evidence>
<dbReference type="RefSeq" id="WP_009260224.1">
    <property type="nucleotide sequence ID" value="NZ_KN174163.1"/>
</dbReference>
<evidence type="ECO:0000313" key="10">
    <source>
        <dbReference type="EMBL" id="KGF54943.1"/>
    </source>
</evidence>